<proteinExistence type="predicted"/>
<dbReference type="PANTHER" id="PTHR38248:SF2">
    <property type="entry name" value="FUNK1 11"/>
    <property type="match status" value="1"/>
</dbReference>
<dbReference type="SUPFAM" id="SSF56112">
    <property type="entry name" value="Protein kinase-like (PK-like)"/>
    <property type="match status" value="1"/>
</dbReference>
<accession>A0A5J5EXI3</accession>
<dbReference type="PROSITE" id="PS00109">
    <property type="entry name" value="PROTEIN_KINASE_TYR"/>
    <property type="match status" value="1"/>
</dbReference>
<dbReference type="GO" id="GO:0004674">
    <property type="term" value="F:protein serine/threonine kinase activity"/>
    <property type="evidence" value="ECO:0007669"/>
    <property type="project" value="UniProtKB-EC"/>
</dbReference>
<keyword evidence="7" id="KW-1185">Reference proteome</keyword>
<dbReference type="OrthoDB" id="5584477at2759"/>
<dbReference type="InParanoid" id="A0A5J5EXI3"/>
<comment type="caution">
    <text evidence="6">The sequence shown here is derived from an EMBL/GenBank/DDBJ whole genome shotgun (WGS) entry which is preliminary data.</text>
</comment>
<reference evidence="6 7" key="1">
    <citation type="submission" date="2019-09" db="EMBL/GenBank/DDBJ databases">
        <title>Draft genome of the ectomycorrhizal ascomycete Sphaerosporella brunnea.</title>
        <authorList>
            <consortium name="DOE Joint Genome Institute"/>
            <person name="Benucci G.M."/>
            <person name="Marozzi G."/>
            <person name="Antonielli L."/>
            <person name="Sanchez S."/>
            <person name="Marco P."/>
            <person name="Wang X."/>
            <person name="Falini L.B."/>
            <person name="Barry K."/>
            <person name="Haridas S."/>
            <person name="Lipzen A."/>
            <person name="Labutti K."/>
            <person name="Grigoriev I.V."/>
            <person name="Murat C."/>
            <person name="Martin F."/>
            <person name="Albertini E."/>
            <person name="Donnini D."/>
            <person name="Bonito G."/>
        </authorList>
    </citation>
    <scope>NUCLEOTIDE SEQUENCE [LARGE SCALE GENOMIC DNA]</scope>
    <source>
        <strain evidence="6 7">Sb_GMNB300</strain>
    </source>
</reference>
<evidence type="ECO:0000313" key="7">
    <source>
        <dbReference type="Proteomes" id="UP000326924"/>
    </source>
</evidence>
<dbReference type="InterPro" id="IPR011009">
    <property type="entry name" value="Kinase-like_dom_sf"/>
</dbReference>
<evidence type="ECO:0000256" key="1">
    <source>
        <dbReference type="ARBA" id="ARBA00012513"/>
    </source>
</evidence>
<dbReference type="PANTHER" id="PTHR38248">
    <property type="entry name" value="FUNK1 6"/>
    <property type="match status" value="1"/>
</dbReference>
<name>A0A5J5EXI3_9PEZI</name>
<feature type="compositionally biased region" description="Polar residues" evidence="4">
    <location>
        <begin position="1"/>
        <end position="11"/>
    </location>
</feature>
<evidence type="ECO:0000313" key="6">
    <source>
        <dbReference type="EMBL" id="KAA8906865.1"/>
    </source>
</evidence>
<feature type="region of interest" description="Disordered" evidence="4">
    <location>
        <begin position="1"/>
        <end position="65"/>
    </location>
</feature>
<feature type="region of interest" description="Disordered" evidence="4">
    <location>
        <begin position="419"/>
        <end position="491"/>
    </location>
</feature>
<dbReference type="Proteomes" id="UP000326924">
    <property type="component" value="Unassembled WGS sequence"/>
</dbReference>
<evidence type="ECO:0000256" key="3">
    <source>
        <dbReference type="ARBA" id="ARBA00048679"/>
    </source>
</evidence>
<organism evidence="6 7">
    <name type="scientific">Sphaerosporella brunnea</name>
    <dbReference type="NCBI Taxonomy" id="1250544"/>
    <lineage>
        <taxon>Eukaryota</taxon>
        <taxon>Fungi</taxon>
        <taxon>Dikarya</taxon>
        <taxon>Ascomycota</taxon>
        <taxon>Pezizomycotina</taxon>
        <taxon>Pezizomycetes</taxon>
        <taxon>Pezizales</taxon>
        <taxon>Pyronemataceae</taxon>
        <taxon>Sphaerosporella</taxon>
    </lineage>
</organism>
<comment type="catalytic activity">
    <reaction evidence="2">
        <text>L-threonyl-[protein] + ATP = O-phospho-L-threonyl-[protein] + ADP + H(+)</text>
        <dbReference type="Rhea" id="RHEA:46608"/>
        <dbReference type="Rhea" id="RHEA-COMP:11060"/>
        <dbReference type="Rhea" id="RHEA-COMP:11605"/>
        <dbReference type="ChEBI" id="CHEBI:15378"/>
        <dbReference type="ChEBI" id="CHEBI:30013"/>
        <dbReference type="ChEBI" id="CHEBI:30616"/>
        <dbReference type="ChEBI" id="CHEBI:61977"/>
        <dbReference type="ChEBI" id="CHEBI:456216"/>
        <dbReference type="EC" id="2.7.11.1"/>
    </reaction>
</comment>
<evidence type="ECO:0000259" key="5">
    <source>
        <dbReference type="Pfam" id="PF17667"/>
    </source>
</evidence>
<evidence type="ECO:0000256" key="2">
    <source>
        <dbReference type="ARBA" id="ARBA00047899"/>
    </source>
</evidence>
<dbReference type="AlphaFoldDB" id="A0A5J5EXI3"/>
<dbReference type="EMBL" id="VXIS01000084">
    <property type="protein sequence ID" value="KAA8906865.1"/>
    <property type="molecule type" value="Genomic_DNA"/>
</dbReference>
<dbReference type="InterPro" id="IPR040976">
    <property type="entry name" value="Pkinase_fungal"/>
</dbReference>
<evidence type="ECO:0000256" key="4">
    <source>
        <dbReference type="SAM" id="MobiDB-lite"/>
    </source>
</evidence>
<dbReference type="Gene3D" id="1.10.510.10">
    <property type="entry name" value="Transferase(Phosphotransferase) domain 1"/>
    <property type="match status" value="1"/>
</dbReference>
<gene>
    <name evidence="6" type="ORF">FN846DRAFT_778048</name>
</gene>
<comment type="catalytic activity">
    <reaction evidence="3">
        <text>L-seryl-[protein] + ATP = O-phospho-L-seryl-[protein] + ADP + H(+)</text>
        <dbReference type="Rhea" id="RHEA:17989"/>
        <dbReference type="Rhea" id="RHEA-COMP:9863"/>
        <dbReference type="Rhea" id="RHEA-COMP:11604"/>
        <dbReference type="ChEBI" id="CHEBI:15378"/>
        <dbReference type="ChEBI" id="CHEBI:29999"/>
        <dbReference type="ChEBI" id="CHEBI:30616"/>
        <dbReference type="ChEBI" id="CHEBI:83421"/>
        <dbReference type="ChEBI" id="CHEBI:456216"/>
        <dbReference type="EC" id="2.7.11.1"/>
    </reaction>
</comment>
<protein>
    <recommendedName>
        <fullName evidence="1">non-specific serine/threonine protein kinase</fullName>
        <ecNumber evidence="1">2.7.11.1</ecNumber>
    </recommendedName>
</protein>
<dbReference type="EC" id="2.7.11.1" evidence="1"/>
<sequence length="718" mass="79538">MPLPSTPSRLATSAVVDDTPLRSNSAPFGLYPKRSSSRLSSKLSSTTAAPASTAPRSSAFAGPSNATRAEMDPVLRHELSGAVFSDLPAFIDRFFPPTDQIAQLFEHALDTGLYDAADAHWTKWPPVAAERSVLSFFQDVVDNSLLHHLSCDATTDRRRVYRFVPSNEAPLRNGDCMRKTDLLLTTQAPLERVDFASLRHLRYDWSTVRVVGELKCNPSESNKDGTLMQLANYAREVFGAQPGRRWLHAFTLCGSNLRAWLFDRSGAIGSQLVNMNAQPLMFLRIVCGYAMMDATEIGFDPDIKWDVGGECVYDPTVAFLELEPTALFARHAIVSRGSVCWKARPYRESARTSEDSWRYVVKDQWRAAERQSEAEIISAMRAYEGPNIGLPRYTSFGDHQQDGKAVDIVSVVRRDLVSAKSADQEPADADTVSMPPPQKPAWSASHTATSSRKRKHADPAAPSSSTKKIKRSVEGSGSMPQKPAGDAAPPQCNNRIFSRLVMSPIGKSLDKFSSYTELLSAIRDAIRGHSNLYHNHEILHRDVSVYNILIARPEHGCGAGILIDLDLAISRNRLKNSGASHRTGTPDFMAVGLLSGQPHRPRHDLESFFFVLLWLATFYDGRGQRREEMAGEADTVFHACNNILGGSFVQLAMTKSGYVSLENFDNMCLSFLDEQAREQLGPLLAEWRDLLFPAADEEGLWEAMIEACDRRIVGLQSE</sequence>
<dbReference type="Pfam" id="PF17667">
    <property type="entry name" value="Pkinase_fungal"/>
    <property type="match status" value="1"/>
</dbReference>
<feature type="compositionally biased region" description="Low complexity" evidence="4">
    <location>
        <begin position="32"/>
        <end position="59"/>
    </location>
</feature>
<feature type="domain" description="Fungal-type protein kinase" evidence="5">
    <location>
        <begin position="201"/>
        <end position="615"/>
    </location>
</feature>
<dbReference type="InterPro" id="IPR008266">
    <property type="entry name" value="Tyr_kinase_AS"/>
</dbReference>